<accession>A0A3S5B488</accession>
<protein>
    <submittedName>
        <fullName evidence="1">Uncharacterized protein</fullName>
    </submittedName>
</protein>
<sequence length="153" mass="17133">MARPEALEISLHRVITPIQWDRFSICPLAAVSKLDYDDDSFLSTMSCIAAIELIGWGRIGARNCSKVLRMASLFPGQSCFSGHFCALIWYFSQVYSCDLSRALKGGSTMTLIPSFRSVPGKFRFQLHSVALGYDRVSMLLPKNKCNQSKFIHS</sequence>
<dbReference type="Proteomes" id="UP000784294">
    <property type="component" value="Unassembled WGS sequence"/>
</dbReference>
<keyword evidence="2" id="KW-1185">Reference proteome</keyword>
<proteinExistence type="predicted"/>
<comment type="caution">
    <text evidence="1">The sequence shown here is derived from an EMBL/GenBank/DDBJ whole genome shotgun (WGS) entry which is preliminary data.</text>
</comment>
<gene>
    <name evidence="1" type="ORF">PXEA_LOCUS6255</name>
</gene>
<reference evidence="1" key="1">
    <citation type="submission" date="2018-11" db="EMBL/GenBank/DDBJ databases">
        <authorList>
            <consortium name="Pathogen Informatics"/>
        </authorList>
    </citation>
    <scope>NUCLEOTIDE SEQUENCE</scope>
</reference>
<organism evidence="1 2">
    <name type="scientific">Protopolystoma xenopodis</name>
    <dbReference type="NCBI Taxonomy" id="117903"/>
    <lineage>
        <taxon>Eukaryota</taxon>
        <taxon>Metazoa</taxon>
        <taxon>Spiralia</taxon>
        <taxon>Lophotrochozoa</taxon>
        <taxon>Platyhelminthes</taxon>
        <taxon>Monogenea</taxon>
        <taxon>Polyopisthocotylea</taxon>
        <taxon>Polystomatidea</taxon>
        <taxon>Polystomatidae</taxon>
        <taxon>Protopolystoma</taxon>
    </lineage>
</organism>
<dbReference type="AlphaFoldDB" id="A0A3S5B488"/>
<name>A0A3S5B488_9PLAT</name>
<evidence type="ECO:0000313" key="1">
    <source>
        <dbReference type="EMBL" id="VEL12815.1"/>
    </source>
</evidence>
<dbReference type="EMBL" id="CAAALY010015921">
    <property type="protein sequence ID" value="VEL12815.1"/>
    <property type="molecule type" value="Genomic_DNA"/>
</dbReference>
<evidence type="ECO:0000313" key="2">
    <source>
        <dbReference type="Proteomes" id="UP000784294"/>
    </source>
</evidence>